<reference evidence="1" key="1">
    <citation type="journal article" date="2021" name="Proc. Natl. Acad. Sci. U.S.A.">
        <title>A Catalog of Tens of Thousands of Viruses from Human Metagenomes Reveals Hidden Associations with Chronic Diseases.</title>
        <authorList>
            <person name="Tisza M.J."/>
            <person name="Buck C.B."/>
        </authorList>
    </citation>
    <scope>NUCLEOTIDE SEQUENCE</scope>
    <source>
        <strain evidence="1">Ct3UN6</strain>
    </source>
</reference>
<proteinExistence type="predicted"/>
<dbReference type="EMBL" id="BK032520">
    <property type="protein sequence ID" value="DAF45849.1"/>
    <property type="molecule type" value="Genomic_DNA"/>
</dbReference>
<organism evidence="1">
    <name type="scientific">Siphoviridae sp. ct3UN6</name>
    <dbReference type="NCBI Taxonomy" id="2827769"/>
    <lineage>
        <taxon>Viruses</taxon>
        <taxon>Duplodnaviria</taxon>
        <taxon>Heunggongvirae</taxon>
        <taxon>Uroviricota</taxon>
        <taxon>Caudoviricetes</taxon>
    </lineage>
</organism>
<accession>A0A8S5S4I9</accession>
<sequence>MICNNESLSADHVFIIPLARKISAVCTVKVVPIKLS</sequence>
<protein>
    <submittedName>
        <fullName evidence="1">Uncharacterized protein</fullName>
    </submittedName>
</protein>
<evidence type="ECO:0000313" key="1">
    <source>
        <dbReference type="EMBL" id="DAF45849.1"/>
    </source>
</evidence>
<name>A0A8S5S4I9_9CAUD</name>